<dbReference type="Pfam" id="PF08755">
    <property type="entry name" value="YccV-like"/>
    <property type="match status" value="1"/>
</dbReference>
<dbReference type="InterPro" id="IPR036047">
    <property type="entry name" value="F-box-like_dom_sf"/>
</dbReference>
<evidence type="ECO:0000313" key="3">
    <source>
        <dbReference type="Proteomes" id="UP000813824"/>
    </source>
</evidence>
<dbReference type="Proteomes" id="UP000813824">
    <property type="component" value="Unassembled WGS sequence"/>
</dbReference>
<sequence>MTSPAESSQQPLLPIDVYLEILKFLPASKDDSTSIKTLASCLQANSSVRAAALSPLAWEHHYRIYYTHCVQANEAERKERTACDWRLMFAERRRLDRRALKLADEIRLHPPAERHEKAREIAKMSYDVWDVLRMEENLRDPLYFKSAGDSDAEEHCQDEIVDVLPRKFWAKAILGIIARRESIPIWRRIFDPPPDARPVSFVETLSTLSSGFDVSIAEINMELEAVYRKWLQFQRVLNQFPHAVLQIPEYRQTIPMSLVFLFVAMAQRMGIDASPVNWPGVVKAHVTSPDPLEPDFIVDVTADSESRICTPIEVLLQGGAGPENVSPASSRAMLTRVFANVTAFSRFVHMLSTGYGRAYEVLEATYYVIELCNALRLEHGAAVPSPPDFKPLDLVVVLADGIGPMLFPTRRESLAEYVDNTLRENQRVIRREDGVDVTGFVGMVFKHKRYGYTGCIYSWDPTCMAGDTWMEEMGVDELPSGRNQPFYQVLATDGRTFYASQDNIDPIFATQEIVRSLFDSRTSFGRYFTGVDVDSQRYRVRLTVSQELKWKYPDDEDYGRIWVHGQ</sequence>
<dbReference type="PANTHER" id="PTHR48439">
    <property type="entry name" value="HEMIMETHYLATED DNA-BINDING DOMAIN-CONTAINING PROTEIN"/>
    <property type="match status" value="1"/>
</dbReference>
<accession>A0A8K0UL63</accession>
<dbReference type="GO" id="GO:0003677">
    <property type="term" value="F:DNA binding"/>
    <property type="evidence" value="ECO:0007669"/>
    <property type="project" value="InterPro"/>
</dbReference>
<feature type="domain" description="Hemimethylated DNA-binding" evidence="1">
    <location>
        <begin position="436"/>
        <end position="541"/>
    </location>
</feature>
<dbReference type="NCBIfam" id="TIGR02097">
    <property type="entry name" value="yccV"/>
    <property type="match status" value="1"/>
</dbReference>
<dbReference type="InterPro" id="IPR036623">
    <property type="entry name" value="Hemimethylated_DNA-bd_sf"/>
</dbReference>
<dbReference type="Gene3D" id="2.30.30.390">
    <property type="entry name" value="Hemimethylated DNA-binding domain"/>
    <property type="match status" value="1"/>
</dbReference>
<organism evidence="2 3">
    <name type="scientific">Cristinia sonorae</name>
    <dbReference type="NCBI Taxonomy" id="1940300"/>
    <lineage>
        <taxon>Eukaryota</taxon>
        <taxon>Fungi</taxon>
        <taxon>Dikarya</taxon>
        <taxon>Basidiomycota</taxon>
        <taxon>Agaricomycotina</taxon>
        <taxon>Agaricomycetes</taxon>
        <taxon>Agaricomycetidae</taxon>
        <taxon>Agaricales</taxon>
        <taxon>Pleurotineae</taxon>
        <taxon>Stephanosporaceae</taxon>
        <taxon>Cristinia</taxon>
    </lineage>
</organism>
<dbReference type="SUPFAM" id="SSF81383">
    <property type="entry name" value="F-box domain"/>
    <property type="match status" value="1"/>
</dbReference>
<evidence type="ECO:0000313" key="2">
    <source>
        <dbReference type="EMBL" id="KAH8099352.1"/>
    </source>
</evidence>
<dbReference type="OrthoDB" id="28868at2759"/>
<dbReference type="SUPFAM" id="SSF141255">
    <property type="entry name" value="YccV-like"/>
    <property type="match status" value="1"/>
</dbReference>
<evidence type="ECO:0000259" key="1">
    <source>
        <dbReference type="SMART" id="SM00992"/>
    </source>
</evidence>
<dbReference type="Pfam" id="PF13369">
    <property type="entry name" value="Transglut_core2"/>
    <property type="match status" value="1"/>
</dbReference>
<dbReference type="PANTHER" id="PTHR48439:SF1">
    <property type="entry name" value="HEMIMETHYLATED DNA-BINDING DOMAIN-CONTAINING PROTEIN"/>
    <property type="match status" value="1"/>
</dbReference>
<dbReference type="InterPro" id="IPR053189">
    <property type="entry name" value="Clp_protease_adapter_ClpF"/>
</dbReference>
<dbReference type="EMBL" id="JAEVFJ010000020">
    <property type="protein sequence ID" value="KAH8099352.1"/>
    <property type="molecule type" value="Genomic_DNA"/>
</dbReference>
<proteinExistence type="predicted"/>
<dbReference type="SMART" id="SM00992">
    <property type="entry name" value="YccV-like"/>
    <property type="match status" value="1"/>
</dbReference>
<gene>
    <name evidence="2" type="ORF">BXZ70DRAFT_1009164</name>
</gene>
<name>A0A8K0UL63_9AGAR</name>
<comment type="caution">
    <text evidence="2">The sequence shown here is derived from an EMBL/GenBank/DDBJ whole genome shotgun (WGS) entry which is preliminary data.</text>
</comment>
<dbReference type="InterPro" id="IPR011722">
    <property type="entry name" value="Hemimethylated_DNA-bd_dom"/>
</dbReference>
<keyword evidence="3" id="KW-1185">Reference proteome</keyword>
<dbReference type="InterPro" id="IPR032698">
    <property type="entry name" value="SirB1_N"/>
</dbReference>
<reference evidence="2" key="1">
    <citation type="journal article" date="2021" name="New Phytol.">
        <title>Evolutionary innovations through gain and loss of genes in the ectomycorrhizal Boletales.</title>
        <authorList>
            <person name="Wu G."/>
            <person name="Miyauchi S."/>
            <person name="Morin E."/>
            <person name="Kuo A."/>
            <person name="Drula E."/>
            <person name="Varga T."/>
            <person name="Kohler A."/>
            <person name="Feng B."/>
            <person name="Cao Y."/>
            <person name="Lipzen A."/>
            <person name="Daum C."/>
            <person name="Hundley H."/>
            <person name="Pangilinan J."/>
            <person name="Johnson J."/>
            <person name="Barry K."/>
            <person name="LaButti K."/>
            <person name="Ng V."/>
            <person name="Ahrendt S."/>
            <person name="Min B."/>
            <person name="Choi I.G."/>
            <person name="Park H."/>
            <person name="Plett J.M."/>
            <person name="Magnuson J."/>
            <person name="Spatafora J.W."/>
            <person name="Nagy L.G."/>
            <person name="Henrissat B."/>
            <person name="Grigoriev I.V."/>
            <person name="Yang Z.L."/>
            <person name="Xu J."/>
            <person name="Martin F.M."/>
        </authorList>
    </citation>
    <scope>NUCLEOTIDE SEQUENCE</scope>
    <source>
        <strain evidence="2">KKN 215</strain>
    </source>
</reference>
<protein>
    <recommendedName>
        <fullName evidence="1">Hemimethylated DNA-binding domain-containing protein</fullName>
    </recommendedName>
</protein>
<dbReference type="AlphaFoldDB" id="A0A8K0UL63"/>